<dbReference type="PANTHER" id="PTHR43479">
    <property type="entry name" value="ACREF/ENVCD OPERON REPRESSOR-RELATED"/>
    <property type="match status" value="1"/>
</dbReference>
<evidence type="ECO:0000256" key="2">
    <source>
        <dbReference type="PROSITE-ProRule" id="PRU00335"/>
    </source>
</evidence>
<evidence type="ECO:0000256" key="1">
    <source>
        <dbReference type="ARBA" id="ARBA00023125"/>
    </source>
</evidence>
<name>A0A0R1MJL7_9LACO</name>
<dbReference type="Proteomes" id="UP000051686">
    <property type="component" value="Unassembled WGS sequence"/>
</dbReference>
<comment type="caution">
    <text evidence="4">The sequence shown here is derived from an EMBL/GenBank/DDBJ whole genome shotgun (WGS) entry which is preliminary data.</text>
</comment>
<dbReference type="InterPro" id="IPR050624">
    <property type="entry name" value="HTH-type_Tx_Regulator"/>
</dbReference>
<dbReference type="PROSITE" id="PS50977">
    <property type="entry name" value="HTH_TETR_2"/>
    <property type="match status" value="1"/>
</dbReference>
<keyword evidence="5" id="KW-1185">Reference proteome</keyword>
<dbReference type="Pfam" id="PF00440">
    <property type="entry name" value="TetR_N"/>
    <property type="match status" value="1"/>
</dbReference>
<sequence>MDKQGLLAAARKTFLAQGYKNTNVSQITKAAGIATGSFYKYFNSKKEIFLAVYVAENNLMRQKLMEKLTAQVDLIEGVDYLLDFIFRQVKGNNILLEWYKPELGTLLHEYYAREDAVYPFGDYLQRWLQQKTALLRLTAEQQNKLQKLMLFVSYLDTVFDSRGFMEQTEMLRALVKEYLKAVIGKQN</sequence>
<accession>A0A0R1MJL7</accession>
<evidence type="ECO:0000313" key="5">
    <source>
        <dbReference type="Proteomes" id="UP000051686"/>
    </source>
</evidence>
<dbReference type="RefSeq" id="WP_057895816.1">
    <property type="nucleotide sequence ID" value="NZ_AZEH01000025.1"/>
</dbReference>
<dbReference type="InterPro" id="IPR001647">
    <property type="entry name" value="HTH_TetR"/>
</dbReference>
<feature type="DNA-binding region" description="H-T-H motif" evidence="2">
    <location>
        <begin position="23"/>
        <end position="42"/>
    </location>
</feature>
<dbReference type="PANTHER" id="PTHR43479:SF11">
    <property type="entry name" value="ACREF_ENVCD OPERON REPRESSOR-RELATED"/>
    <property type="match status" value="1"/>
</dbReference>
<dbReference type="AlphaFoldDB" id="A0A0R1MJL7"/>
<keyword evidence="1 2" id="KW-0238">DNA-binding</keyword>
<dbReference type="EMBL" id="AZEH01000025">
    <property type="protein sequence ID" value="KRL05474.1"/>
    <property type="molecule type" value="Genomic_DNA"/>
</dbReference>
<proteinExistence type="predicted"/>
<protein>
    <recommendedName>
        <fullName evidence="3">HTH tetR-type domain-containing protein</fullName>
    </recommendedName>
</protein>
<reference evidence="4 5" key="1">
    <citation type="journal article" date="2015" name="Genome Announc.">
        <title>Expanding the biotechnology potential of lactobacilli through comparative genomics of 213 strains and associated genera.</title>
        <authorList>
            <person name="Sun Z."/>
            <person name="Harris H.M."/>
            <person name="McCann A."/>
            <person name="Guo C."/>
            <person name="Argimon S."/>
            <person name="Zhang W."/>
            <person name="Yang X."/>
            <person name="Jeffery I.B."/>
            <person name="Cooney J.C."/>
            <person name="Kagawa T.F."/>
            <person name="Liu W."/>
            <person name="Song Y."/>
            <person name="Salvetti E."/>
            <person name="Wrobel A."/>
            <person name="Rasinkangas P."/>
            <person name="Parkhill J."/>
            <person name="Rea M.C."/>
            <person name="O'Sullivan O."/>
            <person name="Ritari J."/>
            <person name="Douillard F.P."/>
            <person name="Paul Ross R."/>
            <person name="Yang R."/>
            <person name="Briner A.E."/>
            <person name="Felis G.E."/>
            <person name="de Vos W.M."/>
            <person name="Barrangou R."/>
            <person name="Klaenhammer T.R."/>
            <person name="Caufield P.W."/>
            <person name="Cui Y."/>
            <person name="Zhang H."/>
            <person name="O'Toole P.W."/>
        </authorList>
    </citation>
    <scope>NUCLEOTIDE SEQUENCE [LARGE SCALE GENOMIC DNA]</scope>
    <source>
        <strain evidence="4 5">DSM 19972</strain>
    </source>
</reference>
<organism evidence="4 5">
    <name type="scientific">Liquorilactobacillus oeni DSM 19972</name>
    <dbReference type="NCBI Taxonomy" id="1423777"/>
    <lineage>
        <taxon>Bacteria</taxon>
        <taxon>Bacillati</taxon>
        <taxon>Bacillota</taxon>
        <taxon>Bacilli</taxon>
        <taxon>Lactobacillales</taxon>
        <taxon>Lactobacillaceae</taxon>
        <taxon>Liquorilactobacillus</taxon>
    </lineage>
</organism>
<dbReference type="GO" id="GO:0003677">
    <property type="term" value="F:DNA binding"/>
    <property type="evidence" value="ECO:0007669"/>
    <property type="project" value="UniProtKB-UniRule"/>
</dbReference>
<gene>
    <name evidence="4" type="ORF">FD46_GL000890</name>
</gene>
<evidence type="ECO:0000313" key="4">
    <source>
        <dbReference type="EMBL" id="KRL05474.1"/>
    </source>
</evidence>
<dbReference type="SUPFAM" id="SSF46689">
    <property type="entry name" value="Homeodomain-like"/>
    <property type="match status" value="1"/>
</dbReference>
<dbReference type="STRING" id="1423777.FD46_GL000890"/>
<evidence type="ECO:0000259" key="3">
    <source>
        <dbReference type="PROSITE" id="PS50977"/>
    </source>
</evidence>
<dbReference type="InterPro" id="IPR009057">
    <property type="entry name" value="Homeodomain-like_sf"/>
</dbReference>
<feature type="domain" description="HTH tetR-type" evidence="3">
    <location>
        <begin position="1"/>
        <end position="60"/>
    </location>
</feature>
<dbReference type="PATRIC" id="fig|1423777.3.peg.912"/>
<dbReference type="PRINTS" id="PR00455">
    <property type="entry name" value="HTHTETR"/>
</dbReference>
<dbReference type="Gene3D" id="1.10.357.10">
    <property type="entry name" value="Tetracycline Repressor, domain 2"/>
    <property type="match status" value="1"/>
</dbReference>